<reference evidence="2 3" key="1">
    <citation type="journal article" date="2018" name="Front. Plant Sci.">
        <title>Red Clover (Trifolium pratense) and Zigzag Clover (T. medium) - A Picture of Genomic Similarities and Differences.</title>
        <authorList>
            <person name="Dluhosova J."/>
            <person name="Istvanek J."/>
            <person name="Nedelnik J."/>
            <person name="Repkova J."/>
        </authorList>
    </citation>
    <scope>NUCLEOTIDE SEQUENCE [LARGE SCALE GENOMIC DNA]</scope>
    <source>
        <strain evidence="3">cv. 10/8</strain>
        <tissue evidence="2">Leaf</tissue>
    </source>
</reference>
<feature type="region of interest" description="Disordered" evidence="1">
    <location>
        <begin position="1"/>
        <end position="23"/>
    </location>
</feature>
<accession>A0A392QMA6</accession>
<comment type="caution">
    <text evidence="2">The sequence shown here is derived from an EMBL/GenBank/DDBJ whole genome shotgun (WGS) entry which is preliminary data.</text>
</comment>
<evidence type="ECO:0000313" key="3">
    <source>
        <dbReference type="Proteomes" id="UP000265520"/>
    </source>
</evidence>
<dbReference type="AlphaFoldDB" id="A0A392QMA6"/>
<keyword evidence="3" id="KW-1185">Reference proteome</keyword>
<sequence length="87" mass="9737">MISEDPSSPLSYNSDSFTDVSDTGTPGYWDSLLKLEEEDSEWNLDKASYLQSLLNLEEDDSTWLTDSMISEDPSSPLSYNGDSETEI</sequence>
<evidence type="ECO:0000256" key="1">
    <source>
        <dbReference type="SAM" id="MobiDB-lite"/>
    </source>
</evidence>
<feature type="non-terminal residue" evidence="2">
    <location>
        <position position="87"/>
    </location>
</feature>
<feature type="region of interest" description="Disordered" evidence="1">
    <location>
        <begin position="65"/>
        <end position="87"/>
    </location>
</feature>
<protein>
    <submittedName>
        <fullName evidence="2">Uncharacterized protein</fullName>
    </submittedName>
</protein>
<dbReference type="EMBL" id="LXQA010146825">
    <property type="protein sequence ID" value="MCI25368.1"/>
    <property type="molecule type" value="Genomic_DNA"/>
</dbReference>
<proteinExistence type="predicted"/>
<dbReference type="Proteomes" id="UP000265520">
    <property type="component" value="Unassembled WGS sequence"/>
</dbReference>
<dbReference type="PANTHER" id="PTHR36707:SF1">
    <property type="entry name" value="T20M3.17 PROTEIN"/>
    <property type="match status" value="1"/>
</dbReference>
<evidence type="ECO:0000313" key="2">
    <source>
        <dbReference type="EMBL" id="MCI25368.1"/>
    </source>
</evidence>
<name>A0A392QMA6_9FABA</name>
<dbReference type="PANTHER" id="PTHR36707">
    <property type="entry name" value="T20M3.17 PROTEIN"/>
    <property type="match status" value="1"/>
</dbReference>
<organism evidence="2 3">
    <name type="scientific">Trifolium medium</name>
    <dbReference type="NCBI Taxonomy" id="97028"/>
    <lineage>
        <taxon>Eukaryota</taxon>
        <taxon>Viridiplantae</taxon>
        <taxon>Streptophyta</taxon>
        <taxon>Embryophyta</taxon>
        <taxon>Tracheophyta</taxon>
        <taxon>Spermatophyta</taxon>
        <taxon>Magnoliopsida</taxon>
        <taxon>eudicotyledons</taxon>
        <taxon>Gunneridae</taxon>
        <taxon>Pentapetalae</taxon>
        <taxon>rosids</taxon>
        <taxon>fabids</taxon>
        <taxon>Fabales</taxon>
        <taxon>Fabaceae</taxon>
        <taxon>Papilionoideae</taxon>
        <taxon>50 kb inversion clade</taxon>
        <taxon>NPAAA clade</taxon>
        <taxon>Hologalegina</taxon>
        <taxon>IRL clade</taxon>
        <taxon>Trifolieae</taxon>
        <taxon>Trifolium</taxon>
    </lineage>
</organism>